<dbReference type="PANTHER" id="PTHR43706:SF47">
    <property type="entry name" value="EXTERNAL NADH-UBIQUINONE OXIDOREDUCTASE 1, MITOCHONDRIAL-RELATED"/>
    <property type="match status" value="1"/>
</dbReference>
<sequence length="694" mass="75495">MGKTNIVILGGGYGGVETAKKLHKQFKKRPEIEITLIDRNPYHTLMTELHEVAGARVEPDSVRVSFARIFSGKRVHVVLDEITAIDFTGKKLTGKSDSYEYDYLVLGTGAEPCFFGVPGAQEHAFTLWSFEDAMKIREHTERMFLEASQTLDPEERKKLLTFAVAGAGFTGIELAGELVERRSTLCREYGIDESEVRIMVVEALGEILPILPEKLQQKTMKYLEKHGVEICLESRITEVTPDGFSTNNCDSHDAKTFIWTCGVFGTAFGGELDLEQGHCSRQKADEYLRSPGKENVFLTGDMVWFLENEKPLPQIVETALQTAEVVAHNVAASIEGSPMKAFKSNYHGFMVSLGGKYAVSHNMGISMSGFFATALKHLINVHYLFGLAGFNAVWGYLRHEILDIKEGRSLVRNLISAKIPNYWAVLLRLWLGLMWVFEGINKIGEGWFHFSAGSKSGWMFSQGVVQAGVQAVTDATSAASAAEAGTQAAQTATEAVTAASGAATDAAATVAHAASDAVTAASGTAADAAANTVKAASDAVSAASDAVAGAASTAVAHAEQAFHTIWDTANSILAYDNPLVTWFRQTFMDGIFVHLPFQLFQVMVVVVEIGIGLALMGGLFTWIAAVVSIGMCLIFTLSGMFSWNQLWFVFAAILMMGGAGRGLGLDHWVMPWIKKWWNGTKLAKKSYLYSGEPK</sequence>
<dbReference type="RefSeq" id="WP_013254189.1">
    <property type="nucleotide sequence ID" value="NC_014364.1"/>
</dbReference>
<dbReference type="PRINTS" id="PR00411">
    <property type="entry name" value="PNDRDTASEI"/>
</dbReference>
<dbReference type="OrthoDB" id="9781621at2"/>
<name>E1R5W0_SEDSS</name>
<evidence type="ECO:0000256" key="7">
    <source>
        <dbReference type="ARBA" id="ARBA00047599"/>
    </source>
</evidence>
<evidence type="ECO:0000256" key="6">
    <source>
        <dbReference type="ARBA" id="ARBA00023027"/>
    </source>
</evidence>
<evidence type="ECO:0000256" key="5">
    <source>
        <dbReference type="ARBA" id="ARBA00023002"/>
    </source>
</evidence>
<proteinExistence type="inferred from homology"/>
<keyword evidence="6" id="KW-0520">NAD</keyword>
<dbReference type="HOGENOM" id="CLU_021377_6_0_12"/>
<keyword evidence="8" id="KW-1133">Transmembrane helix</keyword>
<feature type="transmembrane region" description="Helical" evidence="8">
    <location>
        <begin position="591"/>
        <end position="615"/>
    </location>
</feature>
<keyword evidence="8" id="KW-0472">Membrane</keyword>
<feature type="transmembrane region" description="Helical" evidence="8">
    <location>
        <begin position="647"/>
        <end position="665"/>
    </location>
</feature>
<evidence type="ECO:0000313" key="10">
    <source>
        <dbReference type="EMBL" id="ADK80725.1"/>
    </source>
</evidence>
<comment type="catalytic activity">
    <reaction evidence="7">
        <text>a quinone + NADH + H(+) = a quinol + NAD(+)</text>
        <dbReference type="Rhea" id="RHEA:46160"/>
        <dbReference type="ChEBI" id="CHEBI:15378"/>
        <dbReference type="ChEBI" id="CHEBI:24646"/>
        <dbReference type="ChEBI" id="CHEBI:57540"/>
        <dbReference type="ChEBI" id="CHEBI:57945"/>
        <dbReference type="ChEBI" id="CHEBI:132124"/>
        <dbReference type="EC" id="1.6.5.9"/>
    </reaction>
</comment>
<reference evidence="10 11" key="1">
    <citation type="journal article" date="2010" name="Stand. Genomic Sci.">
        <title>Complete genome sequence of Spirochaeta smaragdinae type strain (SEBR 4228).</title>
        <authorList>
            <person name="Mavromatis K."/>
            <person name="Yasawong M."/>
            <person name="Chertkov O."/>
            <person name="Lapidus A."/>
            <person name="Lucas S."/>
            <person name="Nolan M."/>
            <person name="Del Rio T.G."/>
            <person name="Tice H."/>
            <person name="Cheng J.F."/>
            <person name="Pitluck S."/>
            <person name="Liolios K."/>
            <person name="Ivanova N."/>
            <person name="Tapia R."/>
            <person name="Han C."/>
            <person name="Bruce D."/>
            <person name="Goodwin L."/>
            <person name="Pati A."/>
            <person name="Chen A."/>
            <person name="Palaniappan K."/>
            <person name="Land M."/>
            <person name="Hauser L."/>
            <person name="Chang Y.J."/>
            <person name="Jeffries C.D."/>
            <person name="Detter J.C."/>
            <person name="Rohde M."/>
            <person name="Brambilla E."/>
            <person name="Spring S."/>
            <person name="Goker M."/>
            <person name="Sikorski J."/>
            <person name="Woyke T."/>
            <person name="Bristow J."/>
            <person name="Eisen J.A."/>
            <person name="Markowitz V."/>
            <person name="Hugenholtz P."/>
            <person name="Klenk H.P."/>
            <person name="Kyrpides N.C."/>
        </authorList>
    </citation>
    <scope>NUCLEOTIDE SEQUENCE [LARGE SCALE GENOMIC DNA]</scope>
    <source>
        <strain evidence="11">DSM 11293 / JCM 15392 / SEBR 4228</strain>
    </source>
</reference>
<evidence type="ECO:0000256" key="2">
    <source>
        <dbReference type="ARBA" id="ARBA00012637"/>
    </source>
</evidence>
<gene>
    <name evidence="10" type="ordered locus">Spirs_1598</name>
</gene>
<evidence type="ECO:0000256" key="1">
    <source>
        <dbReference type="ARBA" id="ARBA00005272"/>
    </source>
</evidence>
<dbReference type="PRINTS" id="PR00368">
    <property type="entry name" value="FADPNR"/>
</dbReference>
<keyword evidence="5" id="KW-0560">Oxidoreductase</keyword>
<keyword evidence="3" id="KW-0285">Flavoprotein</keyword>
<dbReference type="InterPro" id="IPR045024">
    <property type="entry name" value="NDH-2"/>
</dbReference>
<dbReference type="STRING" id="573413.Spirs_1598"/>
<evidence type="ECO:0000313" key="11">
    <source>
        <dbReference type="Proteomes" id="UP000002318"/>
    </source>
</evidence>
<evidence type="ECO:0000256" key="3">
    <source>
        <dbReference type="ARBA" id="ARBA00022630"/>
    </source>
</evidence>
<keyword evidence="11" id="KW-1185">Reference proteome</keyword>
<dbReference type="EMBL" id="CP002116">
    <property type="protein sequence ID" value="ADK80725.1"/>
    <property type="molecule type" value="Genomic_DNA"/>
</dbReference>
<dbReference type="EC" id="1.6.5.9" evidence="2"/>
<accession>E1R5W0</accession>
<keyword evidence="8" id="KW-0812">Transmembrane</keyword>
<protein>
    <recommendedName>
        <fullName evidence="2">NADH:ubiquinone reductase (non-electrogenic)</fullName>
        <ecNumber evidence="2">1.6.5.9</ecNumber>
    </recommendedName>
</protein>
<keyword evidence="4" id="KW-0274">FAD</keyword>
<dbReference type="SUPFAM" id="SSF51905">
    <property type="entry name" value="FAD/NAD(P)-binding domain"/>
    <property type="match status" value="2"/>
</dbReference>
<dbReference type="KEGG" id="ssm:Spirs_1598"/>
<dbReference type="InterPro" id="IPR023753">
    <property type="entry name" value="FAD/NAD-binding_dom"/>
</dbReference>
<evidence type="ECO:0000256" key="8">
    <source>
        <dbReference type="SAM" id="Phobius"/>
    </source>
</evidence>
<evidence type="ECO:0000259" key="9">
    <source>
        <dbReference type="Pfam" id="PF07992"/>
    </source>
</evidence>
<dbReference type="GO" id="GO:0050136">
    <property type="term" value="F:NADH dehydrogenase (quinone) (non-electrogenic) activity"/>
    <property type="evidence" value="ECO:0007669"/>
    <property type="project" value="UniProtKB-EC"/>
</dbReference>
<feature type="domain" description="FAD/NAD(P)-binding" evidence="9">
    <location>
        <begin position="5"/>
        <end position="322"/>
    </location>
</feature>
<dbReference type="Gene3D" id="3.50.50.100">
    <property type="match status" value="1"/>
</dbReference>
<evidence type="ECO:0000256" key="4">
    <source>
        <dbReference type="ARBA" id="ARBA00022827"/>
    </source>
</evidence>
<dbReference type="InterPro" id="IPR036188">
    <property type="entry name" value="FAD/NAD-bd_sf"/>
</dbReference>
<organism evidence="10 11">
    <name type="scientific">Sediminispirochaeta smaragdinae (strain DSM 11293 / JCM 15392 / SEBR 4228)</name>
    <name type="common">Spirochaeta smaragdinae</name>
    <dbReference type="NCBI Taxonomy" id="573413"/>
    <lineage>
        <taxon>Bacteria</taxon>
        <taxon>Pseudomonadati</taxon>
        <taxon>Spirochaetota</taxon>
        <taxon>Spirochaetia</taxon>
        <taxon>Spirochaetales</taxon>
        <taxon>Spirochaetaceae</taxon>
        <taxon>Sediminispirochaeta</taxon>
    </lineage>
</organism>
<dbReference type="AlphaFoldDB" id="E1R5W0"/>
<dbReference type="Proteomes" id="UP000002318">
    <property type="component" value="Chromosome"/>
</dbReference>
<dbReference type="Pfam" id="PF07992">
    <property type="entry name" value="Pyr_redox_2"/>
    <property type="match status" value="1"/>
</dbReference>
<dbReference type="eggNOG" id="COG1252">
    <property type="taxonomic scope" value="Bacteria"/>
</dbReference>
<comment type="similarity">
    <text evidence="1">Belongs to the NADH dehydrogenase family.</text>
</comment>
<dbReference type="PANTHER" id="PTHR43706">
    <property type="entry name" value="NADH DEHYDROGENASE"/>
    <property type="match status" value="1"/>
</dbReference>
<feature type="transmembrane region" description="Helical" evidence="8">
    <location>
        <begin position="622"/>
        <end position="641"/>
    </location>
</feature>